<proteinExistence type="predicted"/>
<dbReference type="KEGG" id="sawl:NGM29_13325"/>
<dbReference type="GeneID" id="73291045"/>
<reference evidence="2" key="1">
    <citation type="submission" date="2022-06" db="EMBL/GenBank/DDBJ databases">
        <title>Diverse halophilic archaea isolated from saline environments.</title>
        <authorList>
            <person name="Cui H.-L."/>
        </authorList>
    </citation>
    <scope>NUCLEOTIDE SEQUENCE</scope>
    <source>
        <strain evidence="2">WLHS1</strain>
    </source>
</reference>
<evidence type="ECO:0000256" key="1">
    <source>
        <dbReference type="SAM" id="Phobius"/>
    </source>
</evidence>
<dbReference type="RefSeq" id="WP_254156800.1">
    <property type="nucleotide sequence ID" value="NZ_CP100355.1"/>
</dbReference>
<accession>A0A9E7N9C2</accession>
<name>A0A9E7N9C2_9EURY</name>
<keyword evidence="1" id="KW-0472">Membrane</keyword>
<gene>
    <name evidence="2" type="ORF">NGM29_13325</name>
</gene>
<organism evidence="2 3">
    <name type="scientific">Natronosalvus rutilus</name>
    <dbReference type="NCBI Taxonomy" id="2953753"/>
    <lineage>
        <taxon>Archaea</taxon>
        <taxon>Methanobacteriati</taxon>
        <taxon>Methanobacteriota</taxon>
        <taxon>Stenosarchaea group</taxon>
        <taxon>Halobacteria</taxon>
        <taxon>Halobacteriales</taxon>
        <taxon>Natrialbaceae</taxon>
        <taxon>Natronosalvus</taxon>
    </lineage>
</organism>
<keyword evidence="1" id="KW-1133">Transmembrane helix</keyword>
<dbReference type="AlphaFoldDB" id="A0A9E7N9C2"/>
<feature type="transmembrane region" description="Helical" evidence="1">
    <location>
        <begin position="31"/>
        <end position="50"/>
    </location>
</feature>
<dbReference type="EMBL" id="CP100355">
    <property type="protein sequence ID" value="UTF52758.1"/>
    <property type="molecule type" value="Genomic_DNA"/>
</dbReference>
<evidence type="ECO:0000313" key="2">
    <source>
        <dbReference type="EMBL" id="UTF52758.1"/>
    </source>
</evidence>
<sequence length="69" mass="7287">MVDTPKTTKGIVVAIGLALAVALFLLTTNLWAFIVGVAIVALVLYVLYLVGVGGHQRLMNYLSGTGGRR</sequence>
<keyword evidence="3" id="KW-1185">Reference proteome</keyword>
<keyword evidence="1" id="KW-0812">Transmembrane</keyword>
<dbReference type="Proteomes" id="UP001056855">
    <property type="component" value="Chromosome"/>
</dbReference>
<protein>
    <submittedName>
        <fullName evidence="2">Uncharacterized protein</fullName>
    </submittedName>
</protein>
<feature type="transmembrane region" description="Helical" evidence="1">
    <location>
        <begin position="7"/>
        <end position="25"/>
    </location>
</feature>
<evidence type="ECO:0000313" key="3">
    <source>
        <dbReference type="Proteomes" id="UP001056855"/>
    </source>
</evidence>